<gene>
    <name evidence="11" type="ORF">FFLO_04796</name>
</gene>
<name>A0A8K0NM20_9TREE</name>
<evidence type="ECO:0000256" key="4">
    <source>
        <dbReference type="ARBA" id="ARBA00022679"/>
    </source>
</evidence>
<dbReference type="InterPro" id="IPR011257">
    <property type="entry name" value="DNA_glycosylase"/>
</dbReference>
<evidence type="ECO:0000256" key="8">
    <source>
        <dbReference type="ARBA" id="ARBA00048434"/>
    </source>
</evidence>
<evidence type="ECO:0000313" key="12">
    <source>
        <dbReference type="Proteomes" id="UP000812966"/>
    </source>
</evidence>
<feature type="region of interest" description="Disordered" evidence="9">
    <location>
        <begin position="187"/>
        <end position="216"/>
    </location>
</feature>
<dbReference type="Gene3D" id="3.40.1280.30">
    <property type="match status" value="1"/>
</dbReference>
<organism evidence="11 12">
    <name type="scientific">Filobasidium floriforme</name>
    <dbReference type="NCBI Taxonomy" id="5210"/>
    <lineage>
        <taxon>Eukaryota</taxon>
        <taxon>Fungi</taxon>
        <taxon>Dikarya</taxon>
        <taxon>Basidiomycota</taxon>
        <taxon>Agaricomycotina</taxon>
        <taxon>Tremellomycetes</taxon>
        <taxon>Filobasidiales</taxon>
        <taxon>Filobasidiaceae</taxon>
        <taxon>Filobasidium</taxon>
    </lineage>
</organism>
<feature type="region of interest" description="Disordered" evidence="9">
    <location>
        <begin position="1"/>
        <end position="75"/>
    </location>
</feature>
<dbReference type="GO" id="GO:0000049">
    <property type="term" value="F:tRNA binding"/>
    <property type="evidence" value="ECO:0007669"/>
    <property type="project" value="TreeGrafter"/>
</dbReference>
<dbReference type="PROSITE" id="PS51675">
    <property type="entry name" value="SAM_MT_TRM10"/>
    <property type="match status" value="1"/>
</dbReference>
<dbReference type="GO" id="GO:0052905">
    <property type="term" value="F:tRNA (guanosine(9)-N1)-methyltransferase activity"/>
    <property type="evidence" value="ECO:0007669"/>
    <property type="project" value="UniProtKB-EC"/>
</dbReference>
<evidence type="ECO:0000256" key="7">
    <source>
        <dbReference type="ARBA" id="ARBA00032166"/>
    </source>
</evidence>
<dbReference type="CDD" id="cd18089">
    <property type="entry name" value="SPOUT_Trm10-like"/>
    <property type="match status" value="1"/>
</dbReference>
<keyword evidence="5" id="KW-0949">S-adenosyl-L-methionine</keyword>
<proteinExistence type="predicted"/>
<keyword evidence="4" id="KW-0808">Transferase</keyword>
<dbReference type="GO" id="GO:0002939">
    <property type="term" value="P:tRNA N1-guanine methylation"/>
    <property type="evidence" value="ECO:0007669"/>
    <property type="project" value="TreeGrafter"/>
</dbReference>
<dbReference type="GO" id="GO:0006281">
    <property type="term" value="P:DNA repair"/>
    <property type="evidence" value="ECO:0007669"/>
    <property type="project" value="InterPro"/>
</dbReference>
<evidence type="ECO:0000256" key="2">
    <source>
        <dbReference type="ARBA" id="ARBA00020451"/>
    </source>
</evidence>
<feature type="compositionally biased region" description="Acidic residues" evidence="9">
    <location>
        <begin position="774"/>
        <end position="786"/>
    </location>
</feature>
<comment type="caution">
    <text evidence="11">The sequence shown here is derived from an EMBL/GenBank/DDBJ whole genome shotgun (WGS) entry which is preliminary data.</text>
</comment>
<evidence type="ECO:0000313" key="11">
    <source>
        <dbReference type="EMBL" id="KAG7530817.1"/>
    </source>
</evidence>
<protein>
    <recommendedName>
        <fullName evidence="2">tRNA (guanine(9)-N1)-methyltransferase</fullName>
        <ecNumber evidence="1">2.1.1.221</ecNumber>
    </recommendedName>
    <alternativeName>
        <fullName evidence="7">tRNA methyltransferase 10</fullName>
    </alternativeName>
    <alternativeName>
        <fullName evidence="6">tRNA(m1G9)-methyltransferase</fullName>
    </alternativeName>
</protein>
<dbReference type="PANTHER" id="PTHR13563:SF13">
    <property type="entry name" value="TRNA METHYLTRANSFERASE 10 HOMOLOG A"/>
    <property type="match status" value="1"/>
</dbReference>
<dbReference type="Proteomes" id="UP000812966">
    <property type="component" value="Unassembled WGS sequence"/>
</dbReference>
<dbReference type="InterPro" id="IPR038459">
    <property type="entry name" value="MT_TRM10-typ_sf"/>
</dbReference>
<evidence type="ECO:0000256" key="9">
    <source>
        <dbReference type="SAM" id="MobiDB-lite"/>
    </source>
</evidence>
<dbReference type="EC" id="2.1.1.221" evidence="1"/>
<reference evidence="11" key="1">
    <citation type="submission" date="2020-04" db="EMBL/GenBank/DDBJ databases">
        <title>Analysis of mating type loci in Filobasidium floriforme.</title>
        <authorList>
            <person name="Nowrousian M."/>
        </authorList>
    </citation>
    <scope>NUCLEOTIDE SEQUENCE</scope>
    <source>
        <strain evidence="11">CBS 6242</strain>
    </source>
</reference>
<comment type="catalytic activity">
    <reaction evidence="8">
        <text>guanosine(9) in tRNA + S-adenosyl-L-methionine = N(1)-methylguanosine(9) in tRNA + S-adenosyl-L-homocysteine + H(+)</text>
        <dbReference type="Rhea" id="RHEA:43156"/>
        <dbReference type="Rhea" id="RHEA-COMP:10367"/>
        <dbReference type="Rhea" id="RHEA-COMP:10368"/>
        <dbReference type="ChEBI" id="CHEBI:15378"/>
        <dbReference type="ChEBI" id="CHEBI:57856"/>
        <dbReference type="ChEBI" id="CHEBI:59789"/>
        <dbReference type="ChEBI" id="CHEBI:73542"/>
        <dbReference type="ChEBI" id="CHEBI:74269"/>
        <dbReference type="EC" id="2.1.1.221"/>
    </reaction>
</comment>
<dbReference type="InterPro" id="IPR028564">
    <property type="entry name" value="MT_TRM10-typ"/>
</dbReference>
<evidence type="ECO:0000256" key="5">
    <source>
        <dbReference type="ARBA" id="ARBA00022691"/>
    </source>
</evidence>
<evidence type="ECO:0000256" key="6">
    <source>
        <dbReference type="ARBA" id="ARBA00031792"/>
    </source>
</evidence>
<feature type="domain" description="SAM-dependent MTase TRM10-type" evidence="10">
    <location>
        <begin position="508"/>
        <end position="719"/>
    </location>
</feature>
<dbReference type="AlphaFoldDB" id="A0A8K0NM20"/>
<dbReference type="Gene3D" id="1.10.340.30">
    <property type="entry name" value="Hypothetical protein, domain 2"/>
    <property type="match status" value="1"/>
</dbReference>
<feature type="compositionally biased region" description="Acidic residues" evidence="9">
    <location>
        <begin position="756"/>
        <end position="765"/>
    </location>
</feature>
<feature type="compositionally biased region" description="Basic and acidic residues" evidence="9">
    <location>
        <begin position="51"/>
        <end position="75"/>
    </location>
</feature>
<dbReference type="GO" id="GO:0005634">
    <property type="term" value="C:nucleus"/>
    <property type="evidence" value="ECO:0007669"/>
    <property type="project" value="TreeGrafter"/>
</dbReference>
<evidence type="ECO:0000259" key="10">
    <source>
        <dbReference type="PROSITE" id="PS51675"/>
    </source>
</evidence>
<keyword evidence="3" id="KW-0489">Methyltransferase</keyword>
<dbReference type="PANTHER" id="PTHR13563">
    <property type="entry name" value="TRNA (GUANINE-9-) METHYLTRANSFERASE"/>
    <property type="match status" value="1"/>
</dbReference>
<evidence type="ECO:0000256" key="3">
    <source>
        <dbReference type="ARBA" id="ARBA00022603"/>
    </source>
</evidence>
<evidence type="ECO:0000256" key="1">
    <source>
        <dbReference type="ARBA" id="ARBA00012797"/>
    </source>
</evidence>
<dbReference type="EMBL" id="JABELV010000108">
    <property type="protein sequence ID" value="KAG7530817.1"/>
    <property type="molecule type" value="Genomic_DNA"/>
</dbReference>
<dbReference type="SUPFAM" id="SSF48150">
    <property type="entry name" value="DNA-glycosylase"/>
    <property type="match status" value="1"/>
</dbReference>
<dbReference type="InterPro" id="IPR007356">
    <property type="entry name" value="tRNA_m1G_MeTrfase_euk"/>
</dbReference>
<keyword evidence="12" id="KW-1185">Reference proteome</keyword>
<sequence length="786" mass="88240">MKEEIMESSALNDVDTAPLESKTESPDLPGSTSQALIEEVPAQPRRSRRLAKAEVVEAKEDSVEDSGKGKGVKEKDATRVLTKEEEAQGMLLKPLLIQERVRHDLWKMLVATCLLNVTTGRAARPIFWQILDKWPTPRDLGTADKAELEEMISILGLGDTRSSRLILFSRQYAESIFNNVVTKDDDVKPEDVDSSSTPWSPIVAPTKSPKKSMPTSLSGLTRESIYPFAGVGQYAMDSFAIYSPLLPGGGAPRDEAYWLEEGMTADEAEAEGKERPRIRKKAARVDVSNRDDSGDAWRKVMPNDKELVRYLVYRWAIEGIVWDPKRGPVIEKDEDAKRLALPISEQNKVTTKQQVQAGVELPKTTIIDLGIKASDLVADDEEAAMNEEKPIVKVKEEVEEDWRLRLPAFLRSNLNIPETEELKVSEASTSTLPVDPNAPNPLSKNAMKKAAKLAKMEETKLARRAEEKQKAKARKVSQKAEYKAGNMTPEEAAEYLERQKERTDKLRARQRGGRAKDKDAWKGGLVIDLAFDELMQPGEIKSMGSQLSYCHSSNRLTTKPFLKIVFSGFHGQLKDRMDTTLQGHYNVWTRTEWRQDDVGGFPGGSDVQQEGVVSNPFPGQTYVYLTADSDYELETLKEDETYIIGGIVDKNRYKNLCRDKADRLGIRTARLPIGTYIAEMPTRKVLTVNQVFDIMVKYNECQDWREAFETVIPKRKFKAEGKAMSNRGHKRAWEERDSTASPSGGEHKHMRPHDDDVSDEEEAEGEAAVFSTEMDVDDEEAALNAA</sequence>
<feature type="region of interest" description="Disordered" evidence="9">
    <location>
        <begin position="720"/>
        <end position="786"/>
    </location>
</feature>
<accession>A0A8K0NM20</accession>